<evidence type="ECO:0000256" key="5">
    <source>
        <dbReference type="RuleBase" id="RU361140"/>
    </source>
</evidence>
<evidence type="ECO:0000256" key="4">
    <source>
        <dbReference type="ARBA" id="ARBA00023251"/>
    </source>
</evidence>
<dbReference type="Gene3D" id="3.40.710.10">
    <property type="entry name" value="DD-peptidase/beta-lactamase superfamily"/>
    <property type="match status" value="1"/>
</dbReference>
<keyword evidence="4 5" id="KW-0046">Antibiotic resistance</keyword>
<evidence type="ECO:0000313" key="8">
    <source>
        <dbReference type="Proteomes" id="UP000603904"/>
    </source>
</evidence>
<feature type="domain" description="Beta-lactamase class A catalytic" evidence="6">
    <location>
        <begin position="65"/>
        <end position="285"/>
    </location>
</feature>
<evidence type="ECO:0000256" key="2">
    <source>
        <dbReference type="ARBA" id="ARBA00012865"/>
    </source>
</evidence>
<dbReference type="InterPro" id="IPR000871">
    <property type="entry name" value="Beta-lactam_class-A"/>
</dbReference>
<dbReference type="PANTHER" id="PTHR35333:SF3">
    <property type="entry name" value="BETA-LACTAMASE-TYPE TRANSPEPTIDASE FOLD CONTAINING PROTEIN"/>
    <property type="match status" value="1"/>
</dbReference>
<proteinExistence type="inferred from homology"/>
<dbReference type="Pfam" id="PF13354">
    <property type="entry name" value="Beta-lactamase2"/>
    <property type="match status" value="1"/>
</dbReference>
<dbReference type="NCBIfam" id="NF033103">
    <property type="entry name" value="bla_class_A"/>
    <property type="match status" value="1"/>
</dbReference>
<sequence length="314" mass="32711">MRAALALGLLAGAAACREDTAAAPAPAATPAPSRTAVPTARETAGQALVRRELRALEASFRGRIGAYAVDTATGATVSYRPDERFPLLSTFKALAAAAVLHTARTSDPGLMGRVVRWTAAEVKPNSPITAGHLKDGLTVARLCEAAITRSDNTAGNVLLKRVGGPAGLTRYLRSIGDGTTRLDRWETGLNVWSPRERRDTTTPAAVVQDLRALAVGDALTPQDRARLNGWLRATRTGGNRIRAGLPATWLVGDKTGTGPSYGTANDIALVRPGRTGAPIVMAVYTTRKAAGAPADEKVVAETAAVLARGLGRLA</sequence>
<keyword evidence="8" id="KW-1185">Reference proteome</keyword>
<accession>A0ABQ4G0M1</accession>
<evidence type="ECO:0000259" key="6">
    <source>
        <dbReference type="Pfam" id="PF13354"/>
    </source>
</evidence>
<dbReference type="PANTHER" id="PTHR35333">
    <property type="entry name" value="BETA-LACTAMASE"/>
    <property type="match status" value="1"/>
</dbReference>
<dbReference type="InterPro" id="IPR012338">
    <property type="entry name" value="Beta-lactam/transpept-like"/>
</dbReference>
<dbReference type="PROSITE" id="PS00146">
    <property type="entry name" value="BETA_LACTAMASE_A"/>
    <property type="match status" value="1"/>
</dbReference>
<dbReference type="Proteomes" id="UP000603904">
    <property type="component" value="Unassembled WGS sequence"/>
</dbReference>
<dbReference type="EMBL" id="BOOC01000014">
    <property type="protein sequence ID" value="GIH40624.1"/>
    <property type="molecule type" value="Genomic_DNA"/>
</dbReference>
<dbReference type="RefSeq" id="WP_239103701.1">
    <property type="nucleotide sequence ID" value="NZ_BAAAGP010000009.1"/>
</dbReference>
<comment type="caution">
    <text evidence="7">The sequence shown here is derived from an EMBL/GenBank/DDBJ whole genome shotgun (WGS) entry which is preliminary data.</text>
</comment>
<evidence type="ECO:0000256" key="3">
    <source>
        <dbReference type="ARBA" id="ARBA00022801"/>
    </source>
</evidence>
<dbReference type="InterPro" id="IPR023650">
    <property type="entry name" value="Beta-lactam_class-A_AS"/>
</dbReference>
<dbReference type="PRINTS" id="PR00118">
    <property type="entry name" value="BLACTAMASEA"/>
</dbReference>
<gene>
    <name evidence="7" type="ORF">Mco01_36240</name>
</gene>
<keyword evidence="3 5" id="KW-0378">Hydrolase</keyword>
<reference evidence="7 8" key="1">
    <citation type="submission" date="2021-01" db="EMBL/GenBank/DDBJ databases">
        <title>Whole genome shotgun sequence of Microbispora corallina NBRC 16416.</title>
        <authorList>
            <person name="Komaki H."/>
            <person name="Tamura T."/>
        </authorList>
    </citation>
    <scope>NUCLEOTIDE SEQUENCE [LARGE SCALE GENOMIC DNA]</scope>
    <source>
        <strain evidence="7 8">NBRC 16416</strain>
    </source>
</reference>
<dbReference type="EC" id="3.5.2.6" evidence="2 5"/>
<evidence type="ECO:0000313" key="7">
    <source>
        <dbReference type="EMBL" id="GIH40624.1"/>
    </source>
</evidence>
<dbReference type="SUPFAM" id="SSF56601">
    <property type="entry name" value="beta-lactamase/transpeptidase-like"/>
    <property type="match status" value="1"/>
</dbReference>
<name>A0ABQ4G0M1_9ACTN</name>
<comment type="catalytic activity">
    <reaction evidence="5">
        <text>a beta-lactam + H2O = a substituted beta-amino acid</text>
        <dbReference type="Rhea" id="RHEA:20401"/>
        <dbReference type="ChEBI" id="CHEBI:15377"/>
        <dbReference type="ChEBI" id="CHEBI:35627"/>
        <dbReference type="ChEBI" id="CHEBI:140347"/>
        <dbReference type="EC" id="3.5.2.6"/>
    </reaction>
</comment>
<protein>
    <recommendedName>
        <fullName evidence="2 5">Beta-lactamase</fullName>
        <ecNumber evidence="2 5">3.5.2.6</ecNumber>
    </recommendedName>
</protein>
<dbReference type="PROSITE" id="PS51257">
    <property type="entry name" value="PROKAR_LIPOPROTEIN"/>
    <property type="match status" value="1"/>
</dbReference>
<organism evidence="7 8">
    <name type="scientific">Microbispora corallina</name>
    <dbReference type="NCBI Taxonomy" id="83302"/>
    <lineage>
        <taxon>Bacteria</taxon>
        <taxon>Bacillati</taxon>
        <taxon>Actinomycetota</taxon>
        <taxon>Actinomycetes</taxon>
        <taxon>Streptosporangiales</taxon>
        <taxon>Streptosporangiaceae</taxon>
        <taxon>Microbispora</taxon>
    </lineage>
</organism>
<comment type="similarity">
    <text evidence="1 5">Belongs to the class-A beta-lactamase family.</text>
</comment>
<evidence type="ECO:0000256" key="1">
    <source>
        <dbReference type="ARBA" id="ARBA00009009"/>
    </source>
</evidence>
<dbReference type="InterPro" id="IPR045155">
    <property type="entry name" value="Beta-lactam_cat"/>
</dbReference>